<evidence type="ECO:0000313" key="3">
    <source>
        <dbReference type="Proteomes" id="UP000177515"/>
    </source>
</evidence>
<dbReference type="Pfam" id="PF06223">
    <property type="entry name" value="Phage_tail_T"/>
    <property type="match status" value="1"/>
</dbReference>
<dbReference type="InterPro" id="IPR009350">
    <property type="entry name" value="Phage_tail_T"/>
</dbReference>
<dbReference type="RefSeq" id="WP_071069927.1">
    <property type="nucleotide sequence ID" value="NZ_CP017754.1"/>
</dbReference>
<evidence type="ECO:0000313" key="2">
    <source>
        <dbReference type="EMBL" id="AOZ06766.1"/>
    </source>
</evidence>
<proteinExistence type="predicted"/>
<reference evidence="2 3" key="1">
    <citation type="submission" date="2016-10" db="EMBL/GenBank/DDBJ databases">
        <title>Complete genome sequences of three Cupriavidus strains isolated from various Malaysian environments.</title>
        <authorList>
            <person name="Abdullah A.A.-A."/>
            <person name="Shafie N.A.H."/>
            <person name="Lau N.S."/>
        </authorList>
    </citation>
    <scope>NUCLEOTIDE SEQUENCE [LARGE SCALE GENOMIC DNA]</scope>
    <source>
        <strain evidence="2 3">USMAA1020</strain>
    </source>
</reference>
<gene>
    <name evidence="2" type="ORF">BKK80_13770</name>
</gene>
<organism evidence="2 3">
    <name type="scientific">Cupriavidus malaysiensis</name>
    <dbReference type="NCBI Taxonomy" id="367825"/>
    <lineage>
        <taxon>Bacteria</taxon>
        <taxon>Pseudomonadati</taxon>
        <taxon>Pseudomonadota</taxon>
        <taxon>Betaproteobacteria</taxon>
        <taxon>Burkholderiales</taxon>
        <taxon>Burkholderiaceae</taxon>
        <taxon>Cupriavidus</taxon>
    </lineage>
</organism>
<dbReference type="Proteomes" id="UP000177515">
    <property type="component" value="Chromosome 1"/>
</dbReference>
<dbReference type="EMBL" id="CP017754">
    <property type="protein sequence ID" value="AOZ06766.1"/>
    <property type="molecule type" value="Genomic_DNA"/>
</dbReference>
<sequence>MAFFRMEPFGSHYDDLRAGMVAAMIANVHRNPKVRQEPFSPLDLAPWNDLHREHADPEPIYLEDKEELSLLIETMMFPRRE</sequence>
<name>A0ABM6F5J7_9BURK</name>
<evidence type="ECO:0000259" key="1">
    <source>
        <dbReference type="Pfam" id="PF06223"/>
    </source>
</evidence>
<accession>A0ABM6F5J7</accession>
<protein>
    <recommendedName>
        <fullName evidence="1">Minor tail T domain-containing protein</fullName>
    </recommendedName>
</protein>
<keyword evidence="3" id="KW-1185">Reference proteome</keyword>
<feature type="domain" description="Minor tail T" evidence="1">
    <location>
        <begin position="1"/>
        <end position="58"/>
    </location>
</feature>